<sequence>MNPMHQGSGKVVCTTLALPADLLEAIDREVQRGAFRSRSEFVTFALRRELAAQERARIDAEFAAMAEDPHYQQEASAVAGQFALADWEALQLDFPAEPRHL</sequence>
<dbReference type="PANTHER" id="PTHR36215:SF1">
    <property type="entry name" value="BLL4998 PROTEIN"/>
    <property type="match status" value="1"/>
</dbReference>
<dbReference type="HOGENOM" id="CLU_2420553_0_0_3"/>
<reference evidence="2 3" key="1">
    <citation type="journal article" date="2003" name="DNA Res.">
        <title>Complete genome structure of Gloeobacter violaceus PCC 7421, a cyanobacterium that lacks thylakoids.</title>
        <authorList>
            <person name="Nakamura Y."/>
            <person name="Kaneko T."/>
            <person name="Sato S."/>
            <person name="Mimuro M."/>
            <person name="Miyashita H."/>
            <person name="Tsuchiya T."/>
            <person name="Sasamoto S."/>
            <person name="Watanabe A."/>
            <person name="Kawashima K."/>
            <person name="Kishida Y."/>
            <person name="Kiyokawa C."/>
            <person name="Kohara M."/>
            <person name="Matsumoto M."/>
            <person name="Matsuno A."/>
            <person name="Nakazaki N."/>
            <person name="Shimpo S."/>
            <person name="Takeuchi C."/>
            <person name="Yamada M."/>
            <person name="Tabata S."/>
        </authorList>
    </citation>
    <scope>NUCLEOTIDE SEQUENCE [LARGE SCALE GENOMIC DNA]</scope>
    <source>
        <strain evidence="3">ATCC 29082 / PCC 7421</strain>
    </source>
</reference>
<dbReference type="PATRIC" id="fig|251221.4.peg.3304"/>
<dbReference type="Proteomes" id="UP000000557">
    <property type="component" value="Chromosome"/>
</dbReference>
<name>Q7NGA1_GLOVI</name>
<dbReference type="InterPro" id="IPR010985">
    <property type="entry name" value="Ribbon_hlx_hlx"/>
</dbReference>
<organism evidence="2 3">
    <name type="scientific">Gloeobacter violaceus (strain ATCC 29082 / PCC 7421)</name>
    <dbReference type="NCBI Taxonomy" id="251221"/>
    <lineage>
        <taxon>Bacteria</taxon>
        <taxon>Bacillati</taxon>
        <taxon>Cyanobacteriota</taxon>
        <taxon>Cyanophyceae</taxon>
        <taxon>Gloeobacterales</taxon>
        <taxon>Gloeobacteraceae</taxon>
        <taxon>Gloeobacter</taxon>
    </lineage>
</organism>
<dbReference type="AlphaFoldDB" id="Q7NGA1"/>
<dbReference type="EnsemblBacteria" id="BAC91213">
    <property type="protein sequence ID" value="BAC91213"/>
    <property type="gene ID" value="BAC91213"/>
</dbReference>
<dbReference type="InterPro" id="IPR013321">
    <property type="entry name" value="Arc_rbn_hlx_hlx"/>
</dbReference>
<dbReference type="Pfam" id="PF01402">
    <property type="entry name" value="RHH_1"/>
    <property type="match status" value="1"/>
</dbReference>
<evidence type="ECO:0000313" key="2">
    <source>
        <dbReference type="EMBL" id="BAC91213.1"/>
    </source>
</evidence>
<dbReference type="CDD" id="cd22231">
    <property type="entry name" value="RHH_NikR_HicB-like"/>
    <property type="match status" value="1"/>
</dbReference>
<dbReference type="SUPFAM" id="SSF47598">
    <property type="entry name" value="Ribbon-helix-helix"/>
    <property type="match status" value="1"/>
</dbReference>
<proteinExistence type="predicted"/>
<evidence type="ECO:0000259" key="1">
    <source>
        <dbReference type="Pfam" id="PF01402"/>
    </source>
</evidence>
<dbReference type="GO" id="GO:0006355">
    <property type="term" value="P:regulation of DNA-templated transcription"/>
    <property type="evidence" value="ECO:0007669"/>
    <property type="project" value="InterPro"/>
</dbReference>
<dbReference type="InterPro" id="IPR002145">
    <property type="entry name" value="CopG"/>
</dbReference>
<dbReference type="OrthoDB" id="515649at2"/>
<evidence type="ECO:0000313" key="3">
    <source>
        <dbReference type="Proteomes" id="UP000000557"/>
    </source>
</evidence>
<dbReference type="InParanoid" id="Q7NGA1"/>
<dbReference type="PANTHER" id="PTHR36215">
    <property type="entry name" value="BLL4998 PROTEIN"/>
    <property type="match status" value="1"/>
</dbReference>
<protein>
    <submittedName>
        <fullName evidence="2">Gll3272 protein</fullName>
    </submittedName>
</protein>
<reference evidence="2 3" key="2">
    <citation type="journal article" date="2003" name="DNA Res.">
        <title>Complete genome structure of Gloeobacter violaceus PCC 7421, a cyanobacterium that lacks thylakoids (supplement).</title>
        <authorList>
            <person name="Nakamura Y."/>
            <person name="Kaneko T."/>
            <person name="Sato S."/>
            <person name="Mimuro M."/>
            <person name="Miyashita H."/>
            <person name="Tsuchiya T."/>
            <person name="Sasamoto S."/>
            <person name="Watanabe A."/>
            <person name="Kawashima K."/>
            <person name="Kishida Y."/>
            <person name="Kiyokawa C."/>
            <person name="Kohara M."/>
            <person name="Matsumoto M."/>
            <person name="Matsuno A."/>
            <person name="Nakazaki N."/>
            <person name="Shimpo S."/>
            <person name="Takeuchi C."/>
            <person name="Yamada M."/>
            <person name="Tabata S."/>
        </authorList>
    </citation>
    <scope>NUCLEOTIDE SEQUENCE [LARGE SCALE GENOMIC DNA]</scope>
    <source>
        <strain evidence="3">ATCC 29082 / PCC 7421</strain>
    </source>
</reference>
<accession>Q7NGA1</accession>
<dbReference type="STRING" id="251221.gene:10760781"/>
<dbReference type="eggNOG" id="COG3609">
    <property type="taxonomic scope" value="Bacteria"/>
</dbReference>
<gene>
    <name evidence="2" type="ordered locus">gll3272</name>
</gene>
<dbReference type="KEGG" id="gvi:gll3272"/>
<dbReference type="EMBL" id="BA000045">
    <property type="protein sequence ID" value="BAC91213.1"/>
    <property type="molecule type" value="Genomic_DNA"/>
</dbReference>
<feature type="domain" description="Ribbon-helix-helix protein CopG" evidence="1">
    <location>
        <begin position="14"/>
        <end position="51"/>
    </location>
</feature>
<dbReference type="Gene3D" id="1.10.1220.10">
    <property type="entry name" value="Met repressor-like"/>
    <property type="match status" value="1"/>
</dbReference>
<keyword evidence="3" id="KW-1185">Reference proteome</keyword>